<feature type="domain" description="PAS" evidence="2">
    <location>
        <begin position="33"/>
        <end position="135"/>
    </location>
</feature>
<dbReference type="InterPro" id="IPR003607">
    <property type="entry name" value="HD/PDEase_dom"/>
</dbReference>
<accession>K8DWW6</accession>
<dbReference type="Pfam" id="PF01966">
    <property type="entry name" value="HD"/>
    <property type="match status" value="1"/>
</dbReference>
<evidence type="ECO:0000259" key="2">
    <source>
        <dbReference type="Pfam" id="PF13426"/>
    </source>
</evidence>
<evidence type="ECO:0008006" key="5">
    <source>
        <dbReference type="Google" id="ProtNLM"/>
    </source>
</evidence>
<feature type="domain" description="HD" evidence="1">
    <location>
        <begin position="195"/>
        <end position="313"/>
    </location>
</feature>
<dbReference type="Pfam" id="PF13426">
    <property type="entry name" value="PAS_9"/>
    <property type="match status" value="1"/>
</dbReference>
<dbReference type="Gene3D" id="3.30.450.20">
    <property type="entry name" value="PAS domain"/>
    <property type="match status" value="1"/>
</dbReference>
<reference evidence="3 4" key="1">
    <citation type="journal article" date="2013" name="Genome Announc.">
        <title>Genome Sequence of the Sulfate-Reducing Bacterium Desulfotomaculum hydrothermale Lam5(T).</title>
        <authorList>
            <person name="Amin O."/>
            <person name="Fardeau M.L."/>
            <person name="Valette O."/>
            <person name="Hirschler-Rea A."/>
            <person name="Barbe V."/>
            <person name="Medigue C."/>
            <person name="Vacherie B."/>
            <person name="Ollivier B."/>
            <person name="Bertin P.N."/>
            <person name="Dolla A."/>
        </authorList>
    </citation>
    <scope>NUCLEOTIDE SEQUENCE [LARGE SCALE GENOMIC DNA]</scope>
    <source>
        <strain evidence="4">Lam5 / DSM 18033</strain>
    </source>
</reference>
<dbReference type="EMBL" id="CAOS01000001">
    <property type="protein sequence ID" value="CCO06949.1"/>
    <property type="molecule type" value="Genomic_DNA"/>
</dbReference>
<dbReference type="InterPro" id="IPR000014">
    <property type="entry name" value="PAS"/>
</dbReference>
<dbReference type="STRING" id="1121428.DESHY_10109"/>
<protein>
    <recommendedName>
        <fullName evidence="5">HD domain-containing protein</fullName>
    </recommendedName>
</protein>
<dbReference type="InterPro" id="IPR006674">
    <property type="entry name" value="HD_domain"/>
</dbReference>
<dbReference type="RefSeq" id="WP_008409610.1">
    <property type="nucleotide sequence ID" value="NZ_CAOS01000001.1"/>
</dbReference>
<keyword evidence="4" id="KW-1185">Reference proteome</keyword>
<dbReference type="CDD" id="cd00077">
    <property type="entry name" value="HDc"/>
    <property type="match status" value="1"/>
</dbReference>
<organism evidence="3 4">
    <name type="scientific">Desulforamulus hydrothermalis Lam5 = DSM 18033</name>
    <dbReference type="NCBI Taxonomy" id="1121428"/>
    <lineage>
        <taxon>Bacteria</taxon>
        <taxon>Bacillati</taxon>
        <taxon>Bacillota</taxon>
        <taxon>Clostridia</taxon>
        <taxon>Eubacteriales</taxon>
        <taxon>Peptococcaceae</taxon>
        <taxon>Desulforamulus</taxon>
    </lineage>
</organism>
<dbReference type="eggNOG" id="COG3290">
    <property type="taxonomic scope" value="Bacteria"/>
</dbReference>
<dbReference type="Gene3D" id="1.10.3210.10">
    <property type="entry name" value="Hypothetical protein af1432"/>
    <property type="match status" value="1"/>
</dbReference>
<comment type="caution">
    <text evidence="3">The sequence shown here is derived from an EMBL/GenBank/DDBJ whole genome shotgun (WGS) entry which is preliminary data.</text>
</comment>
<proteinExistence type="predicted"/>
<dbReference type="OrthoDB" id="2960364at2"/>
<gene>
    <name evidence="3" type="ORF">DESHY_10109</name>
</gene>
<evidence type="ECO:0000313" key="3">
    <source>
        <dbReference type="EMBL" id="CCO06949.1"/>
    </source>
</evidence>
<name>K8DWW6_9FIRM</name>
<dbReference type="NCBIfam" id="TIGR00229">
    <property type="entry name" value="sensory_box"/>
    <property type="match status" value="1"/>
</dbReference>
<evidence type="ECO:0000313" key="4">
    <source>
        <dbReference type="Proteomes" id="UP000009315"/>
    </source>
</evidence>
<dbReference type="AlphaFoldDB" id="K8DWW6"/>
<dbReference type="InterPro" id="IPR035965">
    <property type="entry name" value="PAS-like_dom_sf"/>
</dbReference>
<dbReference type="SUPFAM" id="SSF109604">
    <property type="entry name" value="HD-domain/PDEase-like"/>
    <property type="match status" value="1"/>
</dbReference>
<dbReference type="SUPFAM" id="SSF55785">
    <property type="entry name" value="PYP-like sensor domain (PAS domain)"/>
    <property type="match status" value="1"/>
</dbReference>
<evidence type="ECO:0000259" key="1">
    <source>
        <dbReference type="Pfam" id="PF01966"/>
    </source>
</evidence>
<dbReference type="Proteomes" id="UP000009315">
    <property type="component" value="Unassembled WGS sequence"/>
</dbReference>
<sequence>MCAQGTLCDIKKALQPELNSFPLDLLFNAMDIGVILLDEQGKICYLNKTVGHMLERDTQHLLDKHFTEIFSTFFSVSAEEYRKTSPMFEVMAHNVEKIGVERYSDLTKRCYLTNYHPVMLNNLKYYLITFTDITKRKKLEEEIIKMGQELDAAFALTLPNSKVEYKLKNTPEYVDTYNPDQGEITITEIIQDGGYRHVVNALKIAGDLHREGAMSILGIDKDLLVQTLIFHDIGKSQPDLAVGQRVIAAEVFEDSKLHAGRSAEIAQHIYQKPPDMCTLIRYHHHAEDELPASFPRYLLPMLRMVKLIDGLSAALTRRKAQIKLTVHKELIIVEEKNHHPAYNNKRSLNLFTGQVKYCHNSPDGNKKYRSRA</sequence>